<feature type="region of interest" description="Disordered" evidence="1">
    <location>
        <begin position="62"/>
        <end position="83"/>
    </location>
</feature>
<reference evidence="2 3" key="1">
    <citation type="journal article" date="2018" name="Science">
        <title>The opium poppy genome and morphinan production.</title>
        <authorList>
            <person name="Guo L."/>
            <person name="Winzer T."/>
            <person name="Yang X."/>
            <person name="Li Y."/>
            <person name="Ning Z."/>
            <person name="He Z."/>
            <person name="Teodor R."/>
            <person name="Lu Y."/>
            <person name="Bowser T.A."/>
            <person name="Graham I.A."/>
            <person name="Ye K."/>
        </authorList>
    </citation>
    <scope>NUCLEOTIDE SEQUENCE [LARGE SCALE GENOMIC DNA]</scope>
    <source>
        <strain evidence="3">cv. HN1</strain>
        <tissue evidence="2">Leaves</tissue>
    </source>
</reference>
<dbReference type="AlphaFoldDB" id="A0A4Y7LEE6"/>
<evidence type="ECO:0000256" key="1">
    <source>
        <dbReference type="SAM" id="MobiDB-lite"/>
    </source>
</evidence>
<feature type="compositionally biased region" description="Gly residues" evidence="1">
    <location>
        <begin position="12"/>
        <end position="23"/>
    </location>
</feature>
<sequence length="83" mass="9048">MSRRGTRRCTGTGIGGNRNGGPIEGEEPQLGNRTVNVDMAQLTQLIAQAVAAAMNQNVVQVNNHQNQGPPAETEEDRYRKVQF</sequence>
<name>A0A4Y7LEE6_PAPSO</name>
<protein>
    <submittedName>
        <fullName evidence="2">Uncharacterized protein</fullName>
    </submittedName>
</protein>
<proteinExistence type="predicted"/>
<dbReference type="Gramene" id="RZC83864">
    <property type="protein sequence ID" value="RZC83864"/>
    <property type="gene ID" value="C5167_046652"/>
</dbReference>
<keyword evidence="3" id="KW-1185">Reference proteome</keyword>
<dbReference type="Proteomes" id="UP000316621">
    <property type="component" value="Chromosome 11"/>
</dbReference>
<evidence type="ECO:0000313" key="3">
    <source>
        <dbReference type="Proteomes" id="UP000316621"/>
    </source>
</evidence>
<accession>A0A4Y7LEE6</accession>
<dbReference type="EMBL" id="CM010725">
    <property type="protein sequence ID" value="RZC83864.1"/>
    <property type="molecule type" value="Genomic_DNA"/>
</dbReference>
<gene>
    <name evidence="2" type="ORF">C5167_046652</name>
</gene>
<feature type="region of interest" description="Disordered" evidence="1">
    <location>
        <begin position="1"/>
        <end position="30"/>
    </location>
</feature>
<evidence type="ECO:0000313" key="2">
    <source>
        <dbReference type="EMBL" id="RZC83864.1"/>
    </source>
</evidence>
<organism evidence="2 3">
    <name type="scientific">Papaver somniferum</name>
    <name type="common">Opium poppy</name>
    <dbReference type="NCBI Taxonomy" id="3469"/>
    <lineage>
        <taxon>Eukaryota</taxon>
        <taxon>Viridiplantae</taxon>
        <taxon>Streptophyta</taxon>
        <taxon>Embryophyta</taxon>
        <taxon>Tracheophyta</taxon>
        <taxon>Spermatophyta</taxon>
        <taxon>Magnoliopsida</taxon>
        <taxon>Ranunculales</taxon>
        <taxon>Papaveraceae</taxon>
        <taxon>Papaveroideae</taxon>
        <taxon>Papaver</taxon>
    </lineage>
</organism>